<keyword evidence="6" id="KW-1185">Reference proteome</keyword>
<sequence length="594" mass="65135">MLRNQRQLIDFINKIPALTIVMMAVFCSVFSPVRAADTYTASIEGADNGLRSKLELISELMKGVREYPTAAALRRAARRDVEEFNKALQAAGFYAGSADFDLVPAEDGGKAEIIYRIDTGPAFRISEYEVLYQDEAEGRPASFRDADIETSGEADGASLKARQQEFLNVLWESGYPAAEIVTRRAIANFETAEASAIFVFRSGPKAKFGDAQVSGAEKTNAAFIRRMKTWKEGEEFERSKLTRYYDKLRETNLFATIDISPGQPGEDGVTPVIVRLEERKQRTIGAGVSYSTAEGPGGRLYFEHRNVFGYAESARVELRASEIEQSVNASITRPMPRLDSQAFASAAFVNETTDAFDARSLKLSAGLSKKWLEDNLETRGAIALETSNVRADGVEDRNYFISTPLSVIWNSENDLLNPTEGFRASWTVTPYTGSETFTQSEISARWRVHFGEEQRVTLAARAALGATFGNSLVSLPLNKRYYAGGGGSVRGYGFQEAGPLDADNDPIGGLSRVDGAIETRVKVINNLQIAGFVDAGSVSSSNVPSFNDEFFIGYGGGIRYITPIGPIRADIAFPLDKRESDADFQIYIALGQPF</sequence>
<dbReference type="RefSeq" id="WP_274492719.1">
    <property type="nucleotide sequence ID" value="NZ_CP118166.1"/>
</dbReference>
<organism evidence="5 6">
    <name type="scientific">Hyphococcus flavus</name>
    <dbReference type="NCBI Taxonomy" id="1866326"/>
    <lineage>
        <taxon>Bacteria</taxon>
        <taxon>Pseudomonadati</taxon>
        <taxon>Pseudomonadota</taxon>
        <taxon>Alphaproteobacteria</taxon>
        <taxon>Parvularculales</taxon>
        <taxon>Parvularculaceae</taxon>
        <taxon>Hyphococcus</taxon>
    </lineage>
</organism>
<dbReference type="AlphaFoldDB" id="A0AAF0CGP1"/>
<evidence type="ECO:0000256" key="3">
    <source>
        <dbReference type="ARBA" id="ARBA00023136"/>
    </source>
</evidence>
<evidence type="ECO:0000256" key="1">
    <source>
        <dbReference type="ARBA" id="ARBA00004370"/>
    </source>
</evidence>
<dbReference type="Pfam" id="PF01103">
    <property type="entry name" value="Omp85"/>
    <property type="match status" value="1"/>
</dbReference>
<protein>
    <submittedName>
        <fullName evidence="5">BamA/TamA family outer membrane protein</fullName>
    </submittedName>
</protein>
<dbReference type="PANTHER" id="PTHR12815:SF42">
    <property type="entry name" value="BACTERIAL SURFACE ANTIGEN (D15) DOMAIN-CONTAINING PROTEIN"/>
    <property type="match status" value="1"/>
</dbReference>
<dbReference type="InterPro" id="IPR039910">
    <property type="entry name" value="D15-like"/>
</dbReference>
<dbReference type="GO" id="GO:0019867">
    <property type="term" value="C:outer membrane"/>
    <property type="evidence" value="ECO:0007669"/>
    <property type="project" value="InterPro"/>
</dbReference>
<dbReference type="InterPro" id="IPR000184">
    <property type="entry name" value="Bac_surfAg_D15"/>
</dbReference>
<dbReference type="Gene3D" id="2.40.160.50">
    <property type="entry name" value="membrane protein fhac: a member of the omp85/tpsb transporter family"/>
    <property type="match status" value="1"/>
</dbReference>
<evidence type="ECO:0000313" key="6">
    <source>
        <dbReference type="Proteomes" id="UP001214043"/>
    </source>
</evidence>
<keyword evidence="2" id="KW-0812">Transmembrane</keyword>
<dbReference type="KEGG" id="hfl:PUV54_13135"/>
<dbReference type="PANTHER" id="PTHR12815">
    <property type="entry name" value="SORTING AND ASSEMBLY MACHINERY SAMM50 PROTEIN FAMILY MEMBER"/>
    <property type="match status" value="1"/>
</dbReference>
<proteinExistence type="predicted"/>
<dbReference type="EMBL" id="CP118166">
    <property type="protein sequence ID" value="WDI30897.1"/>
    <property type="molecule type" value="Genomic_DNA"/>
</dbReference>
<dbReference type="Proteomes" id="UP001214043">
    <property type="component" value="Chromosome"/>
</dbReference>
<evidence type="ECO:0000256" key="2">
    <source>
        <dbReference type="ARBA" id="ARBA00022452"/>
    </source>
</evidence>
<accession>A0AAF0CGP1</accession>
<evidence type="ECO:0000313" key="5">
    <source>
        <dbReference type="EMBL" id="WDI30897.1"/>
    </source>
</evidence>
<dbReference type="Gene3D" id="3.10.20.310">
    <property type="entry name" value="membrane protein fhac"/>
    <property type="match status" value="1"/>
</dbReference>
<keyword evidence="3" id="KW-0472">Membrane</keyword>
<evidence type="ECO:0000259" key="4">
    <source>
        <dbReference type="Pfam" id="PF01103"/>
    </source>
</evidence>
<feature type="domain" description="Bacterial surface antigen (D15)" evidence="4">
    <location>
        <begin position="306"/>
        <end position="594"/>
    </location>
</feature>
<name>A0AAF0CGP1_9PROT</name>
<gene>
    <name evidence="5" type="ORF">PUV54_13135</name>
</gene>
<comment type="subcellular location">
    <subcellularLocation>
        <location evidence="1">Membrane</location>
    </subcellularLocation>
</comment>
<reference evidence="5" key="1">
    <citation type="submission" date="2023-02" db="EMBL/GenBank/DDBJ databases">
        <title>Genome sequence of Hyphococcus flavus.</title>
        <authorList>
            <person name="Rong J.-C."/>
            <person name="Zhao Q."/>
            <person name="Yi M."/>
            <person name="Wu J.-Y."/>
        </authorList>
    </citation>
    <scope>NUCLEOTIDE SEQUENCE</scope>
    <source>
        <strain evidence="5">MCCC 1K03223</strain>
    </source>
</reference>
<keyword evidence="2" id="KW-1134">Transmembrane beta strand</keyword>